<proteinExistence type="predicted"/>
<accession>A0A6I6LX54</accession>
<dbReference type="EMBL" id="CP046902">
    <property type="protein sequence ID" value="QGZ31182.1"/>
    <property type="molecule type" value="Genomic_DNA"/>
</dbReference>
<sequence>MYGIYTSKLQKILSESRREQRHLLAPSIEAAVPLAGGTGVKNFATGDEWLTGFFKNGAQSVVDMYADEFVWEDIEFELTITDKGELFNFFSVFDDAGPDSPHGVHEFDLISYDGCKVPLQRATLRREGVAKDWDPAEYHRLVNGITEGAHLEYDEWGYMQWIWRAQHNGDIFGVPAAGKTTVTRGTSTQFYRNGKIVRCRTHWNFREFAMQLGLIPSLDQL</sequence>
<dbReference type="RefSeq" id="WP_158188645.1">
    <property type="nucleotide sequence ID" value="NZ_CP046902.1"/>
</dbReference>
<dbReference type="AlphaFoldDB" id="A0A6I6LX54"/>
<gene>
    <name evidence="1" type="ORF">GQA94_14330</name>
</gene>
<organism evidence="1 2">
    <name type="scientific">Stutzerimonas stutzeri</name>
    <name type="common">Pseudomonas stutzeri</name>
    <dbReference type="NCBI Taxonomy" id="316"/>
    <lineage>
        <taxon>Bacteria</taxon>
        <taxon>Pseudomonadati</taxon>
        <taxon>Pseudomonadota</taxon>
        <taxon>Gammaproteobacteria</taxon>
        <taxon>Pseudomonadales</taxon>
        <taxon>Pseudomonadaceae</taxon>
        <taxon>Stutzerimonas</taxon>
    </lineage>
</organism>
<reference evidence="1 2" key="1">
    <citation type="submission" date="2019-12" db="EMBL/GenBank/DDBJ databases">
        <title>Complete genome sequence of Pseudomonas stutzeri.</title>
        <authorList>
            <person name="Lim S.R."/>
            <person name="Kim J.H."/>
        </authorList>
    </citation>
    <scope>NUCLEOTIDE SEQUENCE [LARGE SCALE GENOMIC DNA]</scope>
    <source>
        <strain evidence="1 2">PM101005</strain>
    </source>
</reference>
<name>A0A6I6LX54_STUST</name>
<dbReference type="InterPro" id="IPR032710">
    <property type="entry name" value="NTF2-like_dom_sf"/>
</dbReference>
<dbReference type="SUPFAM" id="SSF54427">
    <property type="entry name" value="NTF2-like"/>
    <property type="match status" value="2"/>
</dbReference>
<dbReference type="Proteomes" id="UP000438983">
    <property type="component" value="Chromosome"/>
</dbReference>
<protein>
    <recommendedName>
        <fullName evidence="3">SnoaL-like polyketide cyclase</fullName>
    </recommendedName>
</protein>
<evidence type="ECO:0000313" key="1">
    <source>
        <dbReference type="EMBL" id="QGZ31182.1"/>
    </source>
</evidence>
<dbReference type="OrthoDB" id="129343at2"/>
<dbReference type="Gene3D" id="3.10.450.50">
    <property type="match status" value="1"/>
</dbReference>
<evidence type="ECO:0000313" key="2">
    <source>
        <dbReference type="Proteomes" id="UP000438983"/>
    </source>
</evidence>
<evidence type="ECO:0008006" key="3">
    <source>
        <dbReference type="Google" id="ProtNLM"/>
    </source>
</evidence>